<organism evidence="5">
    <name type="scientific">hydrothermal vent metagenome</name>
    <dbReference type="NCBI Taxonomy" id="652676"/>
    <lineage>
        <taxon>unclassified sequences</taxon>
        <taxon>metagenomes</taxon>
        <taxon>ecological metagenomes</taxon>
    </lineage>
</organism>
<dbReference type="PANTHER" id="PTHR33705">
    <property type="entry name" value="PHOSPHOCARRIER PROTEIN HPR"/>
    <property type="match status" value="1"/>
</dbReference>
<name>A0A3B1BPE2_9ZZZZ</name>
<evidence type="ECO:0000313" key="5">
    <source>
        <dbReference type="EMBL" id="VAX20196.1"/>
    </source>
</evidence>
<evidence type="ECO:0000256" key="1">
    <source>
        <dbReference type="ARBA" id="ARBA00004496"/>
    </source>
</evidence>
<dbReference type="InterPro" id="IPR035895">
    <property type="entry name" value="HPr-like_sf"/>
</dbReference>
<dbReference type="Pfam" id="PF00381">
    <property type="entry name" value="PTS-HPr"/>
    <property type="match status" value="1"/>
</dbReference>
<keyword evidence="3" id="KW-0598">Phosphotransferase system</keyword>
<dbReference type="GO" id="GO:0009401">
    <property type="term" value="P:phosphoenolpyruvate-dependent sugar phosphotransferase system"/>
    <property type="evidence" value="ECO:0007669"/>
    <property type="project" value="UniProtKB-KW"/>
</dbReference>
<dbReference type="PANTHER" id="PTHR33705:SF2">
    <property type="entry name" value="PHOSPHOCARRIER PROTEIN NPR"/>
    <property type="match status" value="1"/>
</dbReference>
<protein>
    <recommendedName>
        <fullName evidence="4">HPr domain-containing protein</fullName>
    </recommendedName>
</protein>
<dbReference type="PROSITE" id="PS51350">
    <property type="entry name" value="PTS_HPR_DOM"/>
    <property type="match status" value="1"/>
</dbReference>
<keyword evidence="2" id="KW-0963">Cytoplasm</keyword>
<evidence type="ECO:0000256" key="2">
    <source>
        <dbReference type="ARBA" id="ARBA00022490"/>
    </source>
</evidence>
<gene>
    <name evidence="5" type="ORF">MNBD_NITROSPINAE02-1247</name>
</gene>
<sequence length="92" mass="9878">MSKPIEVKLKLVNRWGLHARTSVSLAKTANRRSSDIMIEHNGASANAKDCGALMLLIAGKGDELRITTAGKDEVAAMDEIVNLINNKFGESA</sequence>
<dbReference type="Gene3D" id="3.30.1340.10">
    <property type="entry name" value="HPr-like"/>
    <property type="match status" value="1"/>
</dbReference>
<proteinExistence type="predicted"/>
<dbReference type="AlphaFoldDB" id="A0A3B1BPE2"/>
<evidence type="ECO:0000256" key="3">
    <source>
        <dbReference type="ARBA" id="ARBA00022683"/>
    </source>
</evidence>
<dbReference type="GO" id="GO:0005737">
    <property type="term" value="C:cytoplasm"/>
    <property type="evidence" value="ECO:0007669"/>
    <property type="project" value="UniProtKB-SubCell"/>
</dbReference>
<evidence type="ECO:0000259" key="4">
    <source>
        <dbReference type="PROSITE" id="PS51350"/>
    </source>
</evidence>
<dbReference type="EMBL" id="UOGE01000052">
    <property type="protein sequence ID" value="VAX20196.1"/>
    <property type="molecule type" value="Genomic_DNA"/>
</dbReference>
<accession>A0A3B1BPE2</accession>
<dbReference type="CDD" id="cd00367">
    <property type="entry name" value="PTS-HPr_like"/>
    <property type="match status" value="1"/>
</dbReference>
<reference evidence="5" key="1">
    <citation type="submission" date="2018-06" db="EMBL/GenBank/DDBJ databases">
        <authorList>
            <person name="Zhirakovskaya E."/>
        </authorList>
    </citation>
    <scope>NUCLEOTIDE SEQUENCE</scope>
</reference>
<comment type="subcellular location">
    <subcellularLocation>
        <location evidence="1">Cytoplasm</location>
    </subcellularLocation>
</comment>
<dbReference type="NCBIfam" id="TIGR01003">
    <property type="entry name" value="PTS_HPr_family"/>
    <property type="match status" value="1"/>
</dbReference>
<dbReference type="InterPro" id="IPR000032">
    <property type="entry name" value="HPr-like"/>
</dbReference>
<dbReference type="SUPFAM" id="SSF55594">
    <property type="entry name" value="HPr-like"/>
    <property type="match status" value="1"/>
</dbReference>
<dbReference type="PRINTS" id="PR00107">
    <property type="entry name" value="PHOSPHOCPHPR"/>
</dbReference>
<dbReference type="InterPro" id="IPR050399">
    <property type="entry name" value="HPr"/>
</dbReference>
<feature type="domain" description="HPr" evidence="4">
    <location>
        <begin position="4"/>
        <end position="91"/>
    </location>
</feature>